<name>E2ANY2_CAMFO</name>
<evidence type="ECO:0000313" key="2">
    <source>
        <dbReference type="Proteomes" id="UP000000311"/>
    </source>
</evidence>
<dbReference type="Proteomes" id="UP000000311">
    <property type="component" value="Unassembled WGS sequence"/>
</dbReference>
<accession>E2ANY2</accession>
<evidence type="ECO:0000313" key="1">
    <source>
        <dbReference type="EMBL" id="EFN64814.1"/>
    </source>
</evidence>
<dbReference type="AlphaFoldDB" id="E2ANY2"/>
<gene>
    <name evidence="1" type="ORF">EAG_03584</name>
</gene>
<keyword evidence="2" id="KW-1185">Reference proteome</keyword>
<sequence length="242" mass="27411">MFIDPSTRPDYHGEVSSKTEIADRFRRMDDLFTISLPETKEVSQETFYGLSENLPVKRCTQFKVTTSVRPEGIKGQTRRQVYRQEVGFSAAFFPPILVINFQVVQRCPVELRNDVIDGAREQEGWLLRCPAGPACGRASAWHLHPVKRKLVKAQAVMCRIVPQPPWATFAVFSSGCLKDKAPGSGVTEREREDRLASLVSCGSSHDNDMWPLHFFIHVVHRFKTLLVNNGEKYGYGNNDLSL</sequence>
<reference evidence="1 2" key="1">
    <citation type="journal article" date="2010" name="Science">
        <title>Genomic comparison of the ants Camponotus floridanus and Harpegnathos saltator.</title>
        <authorList>
            <person name="Bonasio R."/>
            <person name="Zhang G."/>
            <person name="Ye C."/>
            <person name="Mutti N.S."/>
            <person name="Fang X."/>
            <person name="Qin N."/>
            <person name="Donahue G."/>
            <person name="Yang P."/>
            <person name="Li Q."/>
            <person name="Li C."/>
            <person name="Zhang P."/>
            <person name="Huang Z."/>
            <person name="Berger S.L."/>
            <person name="Reinberg D."/>
            <person name="Wang J."/>
            <person name="Liebig J."/>
        </authorList>
    </citation>
    <scope>NUCLEOTIDE SEQUENCE [LARGE SCALE GENOMIC DNA]</scope>
    <source>
        <strain evidence="2">C129</strain>
    </source>
</reference>
<dbReference type="EMBL" id="GL441439">
    <property type="protein sequence ID" value="EFN64814.1"/>
    <property type="molecule type" value="Genomic_DNA"/>
</dbReference>
<proteinExistence type="predicted"/>
<protein>
    <submittedName>
        <fullName evidence="1">Uncharacterized protein</fullName>
    </submittedName>
</protein>
<organism evidence="2">
    <name type="scientific">Camponotus floridanus</name>
    <name type="common">Florida carpenter ant</name>
    <dbReference type="NCBI Taxonomy" id="104421"/>
    <lineage>
        <taxon>Eukaryota</taxon>
        <taxon>Metazoa</taxon>
        <taxon>Ecdysozoa</taxon>
        <taxon>Arthropoda</taxon>
        <taxon>Hexapoda</taxon>
        <taxon>Insecta</taxon>
        <taxon>Pterygota</taxon>
        <taxon>Neoptera</taxon>
        <taxon>Endopterygota</taxon>
        <taxon>Hymenoptera</taxon>
        <taxon>Apocrita</taxon>
        <taxon>Aculeata</taxon>
        <taxon>Formicoidea</taxon>
        <taxon>Formicidae</taxon>
        <taxon>Formicinae</taxon>
        <taxon>Camponotus</taxon>
    </lineage>
</organism>
<dbReference type="InParanoid" id="E2ANY2"/>